<reference evidence="1" key="1">
    <citation type="submission" date="2020-11" db="EMBL/GenBank/DDBJ databases">
        <title>Enhanced detection system for hospital associated transmission using whole genome sequencing surveillance.</title>
        <authorList>
            <person name="Harrison L.H."/>
            <person name="Van Tyne D."/>
            <person name="Marsh J.W."/>
            <person name="Griffith M.P."/>
            <person name="Snyder D.J."/>
            <person name="Cooper V.S."/>
            <person name="Mustapha M."/>
        </authorList>
    </citation>
    <scope>NUCLEOTIDE SEQUENCE</scope>
    <source>
        <strain evidence="1">STEN00091</strain>
    </source>
</reference>
<comment type="caution">
    <text evidence="1">The sequence shown here is derived from an EMBL/GenBank/DDBJ whole genome shotgun (WGS) entry which is preliminary data.</text>
</comment>
<dbReference type="AlphaFoldDB" id="A0A6B8JAG3"/>
<dbReference type="EMBL" id="JADUNP010000013">
    <property type="protein sequence ID" value="MBH1652205.1"/>
    <property type="molecule type" value="Genomic_DNA"/>
</dbReference>
<name>A0A6B8JAG3_STEMA</name>
<gene>
    <name evidence="1" type="ORF">I5U67_08485</name>
</gene>
<dbReference type="Proteomes" id="UP000625930">
    <property type="component" value="Unassembled WGS sequence"/>
</dbReference>
<proteinExistence type="predicted"/>
<organism evidence="1 2">
    <name type="scientific">Stenotrophomonas maltophilia</name>
    <name type="common">Pseudomonas maltophilia</name>
    <name type="synonym">Xanthomonas maltophilia</name>
    <dbReference type="NCBI Taxonomy" id="40324"/>
    <lineage>
        <taxon>Bacteria</taxon>
        <taxon>Pseudomonadati</taxon>
        <taxon>Pseudomonadota</taxon>
        <taxon>Gammaproteobacteria</taxon>
        <taxon>Lysobacterales</taxon>
        <taxon>Lysobacteraceae</taxon>
        <taxon>Stenotrophomonas</taxon>
        <taxon>Stenotrophomonas maltophilia group</taxon>
    </lineage>
</organism>
<accession>A0A6B8JAG3</accession>
<protein>
    <submittedName>
        <fullName evidence="1">Uncharacterized protein</fullName>
    </submittedName>
</protein>
<sequence>MKMKYGVCLRILLASSPLLTAVLPAGARAAEGYVPDAVQAFVLETVLADEAQAFHEGHPTYLVPASVSRTRSDADVVAGLRAEFDRFYRGQPKPRKEVAHMAILVAQTALLLPDRSACSTDRVRCHQAVMGVRTRDDEAGLQATLRAFQDAGLDLTTLRGPVS</sequence>
<evidence type="ECO:0000313" key="2">
    <source>
        <dbReference type="Proteomes" id="UP000625930"/>
    </source>
</evidence>
<evidence type="ECO:0000313" key="1">
    <source>
        <dbReference type="EMBL" id="MBH1652205.1"/>
    </source>
</evidence>